<dbReference type="EMBL" id="CP015879">
    <property type="protein sequence ID" value="ANI18781.1"/>
    <property type="molecule type" value="Genomic_DNA"/>
</dbReference>
<keyword evidence="1" id="KW-1133">Transmembrane helix</keyword>
<sequence length="113" mass="13320">MNWQDKLRQWDWDFGVVWDWFLDITQFHVQRIGWPAYLAIAAVIICLGLAFQPTRGLTSLLINAFVRMIFTYVQIVLSLVTVQLFGFLGKVLLAQFHRTRRWVGQLFDEKKTS</sequence>
<evidence type="ECO:0000313" key="3">
    <source>
        <dbReference type="Proteomes" id="UP000077748"/>
    </source>
</evidence>
<evidence type="ECO:0000313" key="2">
    <source>
        <dbReference type="EMBL" id="ANI18781.1"/>
    </source>
</evidence>
<keyword evidence="2" id="KW-0614">Plasmid</keyword>
<evidence type="ECO:0000256" key="1">
    <source>
        <dbReference type="SAM" id="Phobius"/>
    </source>
</evidence>
<proteinExistence type="predicted"/>
<accession>A0A1A9KMS3</accession>
<protein>
    <submittedName>
        <fullName evidence="2">Uncharacterized protein</fullName>
    </submittedName>
</protein>
<gene>
    <name evidence="2" type="ORF">A9C11_32505</name>
</gene>
<geneLocation type="plasmid" evidence="3">
    <name>prbl16</name>
</geneLocation>
<feature type="transmembrane region" description="Helical" evidence="1">
    <location>
        <begin position="71"/>
        <end position="93"/>
    </location>
</feature>
<name>A0A1A9KMS3_9PSED</name>
<dbReference type="Proteomes" id="UP000077748">
    <property type="component" value="Plasmid pRBL16"/>
</dbReference>
<reference evidence="2 3" key="1">
    <citation type="submission" date="2016-05" db="EMBL/GenBank/DDBJ databases">
        <title>Genome Sequence of Pseudomonas citronellolis Strain SJTE-3, an Estrogens and Persistent Organic Pollutants degradation strain.</title>
        <authorList>
            <person name="Liang R."/>
        </authorList>
    </citation>
    <scope>NUCLEOTIDE SEQUENCE [LARGE SCALE GENOMIC DNA]</scope>
    <source>
        <strain evidence="2 3">SJTE-3</strain>
        <plasmid evidence="3">Plasmid prbl16</plasmid>
    </source>
</reference>
<feature type="transmembrane region" description="Helical" evidence="1">
    <location>
        <begin position="32"/>
        <end position="51"/>
    </location>
</feature>
<dbReference type="RefSeq" id="WP_010792908.1">
    <property type="nucleotide sequence ID" value="NZ_CP015879.1"/>
</dbReference>
<dbReference type="GeneID" id="93444816"/>
<keyword evidence="1" id="KW-0472">Membrane</keyword>
<organism evidence="2 3">
    <name type="scientific">Pseudomonas citronellolis</name>
    <dbReference type="NCBI Taxonomy" id="53408"/>
    <lineage>
        <taxon>Bacteria</taxon>
        <taxon>Pseudomonadati</taxon>
        <taxon>Pseudomonadota</taxon>
        <taxon>Gammaproteobacteria</taxon>
        <taxon>Pseudomonadales</taxon>
        <taxon>Pseudomonadaceae</taxon>
        <taxon>Pseudomonas</taxon>
    </lineage>
</organism>
<dbReference type="AlphaFoldDB" id="A0A1A9KMS3"/>
<keyword evidence="1" id="KW-0812">Transmembrane</keyword>